<dbReference type="GO" id="GO:0004479">
    <property type="term" value="F:methionyl-tRNA formyltransferase activity"/>
    <property type="evidence" value="ECO:0007669"/>
    <property type="project" value="TreeGrafter"/>
</dbReference>
<evidence type="ECO:0000259" key="5">
    <source>
        <dbReference type="Pfam" id="PF02911"/>
    </source>
</evidence>
<dbReference type="OrthoDB" id="9802815at2"/>
<comment type="caution">
    <text evidence="6">The sequence shown here is derived from an EMBL/GenBank/DDBJ whole genome shotgun (WGS) entry which is preliminary data.</text>
</comment>
<dbReference type="InterPro" id="IPR044135">
    <property type="entry name" value="Met-tRNA-FMT_C"/>
</dbReference>
<sequence length="305" mass="33728">MRVAIIGQAEFGEAVLRRLLDDGVTVAGVAAPEPTGNGRRDPLWSASEANDIPRVSTTALKEPNGLVKWKELEADFCLMAFVTEFLPDEVFTLPKYGTAQYHPSLLPSYRGKSAINWAIINGEKETGLSVFWPDEGIDTGPILLQKRCEIGPDDTVGSLYFDRLFPMGVDAMSEAVSLVAAGEAPRVEQDHAAATFEPGCRDQHAEIHWHRPARVVYDLIRGCDPRPGAWTLFNEERLRFFDCRLTGERRPGMPGQVLDIDDEGFSIRLNGGVLRVGRVRHTGRSKVPAGEWASHVGLTTGFRFR</sequence>
<dbReference type="Pfam" id="PF00551">
    <property type="entry name" value="Formyl_trans_N"/>
    <property type="match status" value="1"/>
</dbReference>
<dbReference type="AlphaFoldDB" id="A0A3N0EFH3"/>
<dbReference type="InterPro" id="IPR002376">
    <property type="entry name" value="Formyl_transf_N"/>
</dbReference>
<dbReference type="CDD" id="cd08704">
    <property type="entry name" value="Met_tRNA_FMT_C"/>
    <property type="match status" value="1"/>
</dbReference>
<evidence type="ECO:0000256" key="2">
    <source>
        <dbReference type="ARBA" id="ARBA00022679"/>
    </source>
</evidence>
<dbReference type="RefSeq" id="WP_123200099.1">
    <property type="nucleotide sequence ID" value="NZ_RJMB01000003.1"/>
</dbReference>
<dbReference type="PANTHER" id="PTHR11138:SF5">
    <property type="entry name" value="METHIONYL-TRNA FORMYLTRANSFERASE, MITOCHONDRIAL"/>
    <property type="match status" value="1"/>
</dbReference>
<gene>
    <name evidence="6" type="ORF">EFW17_05100</name>
</gene>
<organism evidence="6 7">
    <name type="scientific">Halostreptopolyspora alba</name>
    <dbReference type="NCBI Taxonomy" id="2487137"/>
    <lineage>
        <taxon>Bacteria</taxon>
        <taxon>Bacillati</taxon>
        <taxon>Actinomycetota</taxon>
        <taxon>Actinomycetes</taxon>
        <taxon>Streptosporangiales</taxon>
        <taxon>Nocardiopsidaceae</taxon>
        <taxon>Halostreptopolyspora</taxon>
    </lineage>
</organism>
<dbReference type="Proteomes" id="UP000269198">
    <property type="component" value="Unassembled WGS sequence"/>
</dbReference>
<evidence type="ECO:0000313" key="6">
    <source>
        <dbReference type="EMBL" id="RNL86574.1"/>
    </source>
</evidence>
<comment type="similarity">
    <text evidence="1">Belongs to the Fmt family.</text>
</comment>
<dbReference type="PANTHER" id="PTHR11138">
    <property type="entry name" value="METHIONYL-TRNA FORMYLTRANSFERASE"/>
    <property type="match status" value="1"/>
</dbReference>
<dbReference type="EMBL" id="RJMB01000003">
    <property type="protein sequence ID" value="RNL86574.1"/>
    <property type="molecule type" value="Genomic_DNA"/>
</dbReference>
<accession>A0A3N0EFH3</accession>
<dbReference type="InterPro" id="IPR005793">
    <property type="entry name" value="Formyl_trans_C"/>
</dbReference>
<dbReference type="InterPro" id="IPR011034">
    <property type="entry name" value="Formyl_transferase-like_C_sf"/>
</dbReference>
<dbReference type="Pfam" id="PF02911">
    <property type="entry name" value="Formyl_trans_C"/>
    <property type="match status" value="1"/>
</dbReference>
<evidence type="ECO:0000259" key="4">
    <source>
        <dbReference type="Pfam" id="PF00551"/>
    </source>
</evidence>
<evidence type="ECO:0000313" key="7">
    <source>
        <dbReference type="Proteomes" id="UP000269198"/>
    </source>
</evidence>
<name>A0A3N0EFH3_9ACTN</name>
<dbReference type="InterPro" id="IPR036477">
    <property type="entry name" value="Formyl_transf_N_sf"/>
</dbReference>
<dbReference type="Gene3D" id="3.40.50.12230">
    <property type="match status" value="1"/>
</dbReference>
<reference evidence="6 7" key="1">
    <citation type="submission" date="2018-11" db="EMBL/GenBank/DDBJ databases">
        <title>The genome draft of YIM 96095.</title>
        <authorList>
            <person name="Tang S.-K."/>
            <person name="Chunyu W.-X."/>
            <person name="Feng Y.-Z."/>
        </authorList>
    </citation>
    <scope>NUCLEOTIDE SEQUENCE [LARGE SCALE GENOMIC DNA]</scope>
    <source>
        <strain evidence="6 7">YIM 96095</strain>
    </source>
</reference>
<dbReference type="GO" id="GO:0005829">
    <property type="term" value="C:cytosol"/>
    <property type="evidence" value="ECO:0007669"/>
    <property type="project" value="TreeGrafter"/>
</dbReference>
<keyword evidence="2 6" id="KW-0808">Transferase</keyword>
<feature type="domain" description="Formyl transferase C-terminal" evidence="5">
    <location>
        <begin position="203"/>
        <end position="294"/>
    </location>
</feature>
<proteinExistence type="inferred from homology"/>
<dbReference type="SUPFAM" id="SSF53328">
    <property type="entry name" value="Formyltransferase"/>
    <property type="match status" value="1"/>
</dbReference>
<keyword evidence="3" id="KW-0648">Protein biosynthesis</keyword>
<dbReference type="SUPFAM" id="SSF50486">
    <property type="entry name" value="FMT C-terminal domain-like"/>
    <property type="match status" value="1"/>
</dbReference>
<feature type="domain" description="Formyl transferase N-terminal" evidence="4">
    <location>
        <begin position="1"/>
        <end position="160"/>
    </location>
</feature>
<evidence type="ECO:0000256" key="3">
    <source>
        <dbReference type="ARBA" id="ARBA00022917"/>
    </source>
</evidence>
<evidence type="ECO:0000256" key="1">
    <source>
        <dbReference type="ARBA" id="ARBA00010699"/>
    </source>
</evidence>
<protein>
    <submittedName>
        <fullName evidence="6">Methionyl-tRNA formyltransferase</fullName>
    </submittedName>
</protein>
<keyword evidence="7" id="KW-1185">Reference proteome</keyword>